<dbReference type="InterPro" id="IPR013154">
    <property type="entry name" value="ADH-like_N"/>
</dbReference>
<dbReference type="InterPro" id="IPR011032">
    <property type="entry name" value="GroES-like_sf"/>
</dbReference>
<evidence type="ECO:0000256" key="1">
    <source>
        <dbReference type="ARBA" id="ARBA00005179"/>
    </source>
</evidence>
<reference evidence="4 5" key="1">
    <citation type="journal article" date="2017" name="BMC Genomics">
        <title>Chromosome level assembly and secondary metabolite potential of the parasitic fungus Cordyceps militaris.</title>
        <authorList>
            <person name="Kramer G.J."/>
            <person name="Nodwell J.R."/>
        </authorList>
    </citation>
    <scope>NUCLEOTIDE SEQUENCE [LARGE SCALE GENOMIC DNA]</scope>
    <source>
        <strain evidence="4 5">ATCC 34164</strain>
    </source>
</reference>
<organism evidence="4 5">
    <name type="scientific">Cordyceps militaris</name>
    <name type="common">Caterpillar fungus</name>
    <name type="synonym">Clavaria militaris</name>
    <dbReference type="NCBI Taxonomy" id="73501"/>
    <lineage>
        <taxon>Eukaryota</taxon>
        <taxon>Fungi</taxon>
        <taxon>Dikarya</taxon>
        <taxon>Ascomycota</taxon>
        <taxon>Pezizomycotina</taxon>
        <taxon>Sordariomycetes</taxon>
        <taxon>Hypocreomycetidae</taxon>
        <taxon>Hypocreales</taxon>
        <taxon>Cordycipitaceae</taxon>
        <taxon>Cordyceps</taxon>
    </lineage>
</organism>
<dbReference type="Pfam" id="PF08240">
    <property type="entry name" value="ADH_N"/>
    <property type="match status" value="1"/>
</dbReference>
<evidence type="ECO:0000259" key="3">
    <source>
        <dbReference type="SMART" id="SM00829"/>
    </source>
</evidence>
<dbReference type="AlphaFoldDB" id="A0A2H4SC85"/>
<evidence type="ECO:0000256" key="2">
    <source>
        <dbReference type="SAM" id="MobiDB-lite"/>
    </source>
</evidence>
<evidence type="ECO:0000313" key="4">
    <source>
        <dbReference type="EMBL" id="ATY60719.1"/>
    </source>
</evidence>
<accession>A0A2H4SC85</accession>
<sequence>MPQGGESPSPERQTGGQIHDPPGHGVHSKDKTSGQVQDASKSNVEAIMAAQIPTTTKQWTISSTDGSEGFDALKLSEVPVHPPGDSQVLVKMEAGSLNYRDLIIPLGKYPFAAKKDVIPGSDGAGTVIAVGKHVTRFQPGDAVITLFNQEHIGGPANAVNIMTGLGGAWDGTFRGVGAFSEQGLVHRPRALSALEAATLPCAALTAWNALYGDSGGRLTAGQWVLTQGTGGVSVAALQFAKAAGARVIATTGSRDKEAALTKLGADHVINYRETPDWGVKARDITGGVGVDHVVEVAGPTSMRQSINAVKTAGVITIIGFVGGTGDEKEPSFLECLSKLFTARGVLVGNRTQLEDMCRAIDANPERLRPVVDAKVFGLEQLKEAYEYLYSGKHFGKVCIKMD</sequence>
<feature type="domain" description="Enoyl reductase (ER)" evidence="3">
    <location>
        <begin position="69"/>
        <end position="399"/>
    </location>
</feature>
<dbReference type="EMBL" id="CP023323">
    <property type="protein sequence ID" value="ATY60719.1"/>
    <property type="molecule type" value="Genomic_DNA"/>
</dbReference>
<dbReference type="VEuPathDB" id="FungiDB:CCM_01806"/>
<dbReference type="Proteomes" id="UP000323067">
    <property type="component" value="Chromosome vi"/>
</dbReference>
<gene>
    <name evidence="4" type="ORF">A9K55_006260</name>
</gene>
<dbReference type="VEuPathDB" id="FungiDB:A9K55_006260"/>
<evidence type="ECO:0000313" key="5">
    <source>
        <dbReference type="Proteomes" id="UP000323067"/>
    </source>
</evidence>
<dbReference type="Pfam" id="PF00107">
    <property type="entry name" value="ADH_zinc_N"/>
    <property type="match status" value="1"/>
</dbReference>
<dbReference type="InterPro" id="IPR020843">
    <property type="entry name" value="ER"/>
</dbReference>
<dbReference type="CDD" id="cd08276">
    <property type="entry name" value="MDR7"/>
    <property type="match status" value="1"/>
</dbReference>
<dbReference type="InterPro" id="IPR036291">
    <property type="entry name" value="NAD(P)-bd_dom_sf"/>
</dbReference>
<dbReference type="Gene3D" id="3.40.50.720">
    <property type="entry name" value="NAD(P)-binding Rossmann-like Domain"/>
    <property type="match status" value="1"/>
</dbReference>
<dbReference type="GO" id="GO:0016491">
    <property type="term" value="F:oxidoreductase activity"/>
    <property type="evidence" value="ECO:0007669"/>
    <property type="project" value="InterPro"/>
</dbReference>
<dbReference type="SUPFAM" id="SSF50129">
    <property type="entry name" value="GroES-like"/>
    <property type="match status" value="1"/>
</dbReference>
<dbReference type="PANTHER" id="PTHR45033:SF2">
    <property type="entry name" value="ZINC-TYPE ALCOHOL DEHYDROGENASE-LIKE PROTEIN C1773.06C"/>
    <property type="match status" value="1"/>
</dbReference>
<feature type="region of interest" description="Disordered" evidence="2">
    <location>
        <begin position="1"/>
        <end position="41"/>
    </location>
</feature>
<proteinExistence type="predicted"/>
<dbReference type="OrthoDB" id="9930022at2759"/>
<comment type="pathway">
    <text evidence="1">Secondary metabolite biosynthesis.</text>
</comment>
<dbReference type="Gene3D" id="3.90.180.10">
    <property type="entry name" value="Medium-chain alcohol dehydrogenases, catalytic domain"/>
    <property type="match status" value="1"/>
</dbReference>
<dbReference type="SUPFAM" id="SSF51735">
    <property type="entry name" value="NAD(P)-binding Rossmann-fold domains"/>
    <property type="match status" value="1"/>
</dbReference>
<dbReference type="SMART" id="SM00829">
    <property type="entry name" value="PKS_ER"/>
    <property type="match status" value="1"/>
</dbReference>
<dbReference type="InterPro" id="IPR013149">
    <property type="entry name" value="ADH-like_C"/>
</dbReference>
<name>A0A2H4SC85_CORMI</name>
<dbReference type="InterPro" id="IPR052711">
    <property type="entry name" value="Zinc_ADH-like"/>
</dbReference>
<protein>
    <submittedName>
        <fullName evidence="4">Alcohol dehydrogenase zinc-type</fullName>
    </submittedName>
</protein>
<dbReference type="PANTHER" id="PTHR45033">
    <property type="match status" value="1"/>
</dbReference>